<evidence type="ECO:0000313" key="3">
    <source>
        <dbReference type="Proteomes" id="UP000596083"/>
    </source>
</evidence>
<accession>A0A7T7KJL3</accession>
<reference evidence="2 3" key="1">
    <citation type="submission" date="2020-12" db="EMBL/GenBank/DDBJ databases">
        <authorList>
            <person name="Zheng R.K."/>
            <person name="Sun C.M."/>
        </authorList>
    </citation>
    <scope>NUCLEOTIDE SEQUENCE [LARGE SCALE GENOMIC DNA]</scope>
    <source>
        <strain evidence="2 3">ZRK001</strain>
    </source>
</reference>
<protein>
    <submittedName>
        <fullName evidence="2">Uncharacterized protein</fullName>
    </submittedName>
</protein>
<dbReference type="EMBL" id="CP066786">
    <property type="protein sequence ID" value="QQM28805.1"/>
    <property type="molecule type" value="Genomic_DNA"/>
</dbReference>
<feature type="transmembrane region" description="Helical" evidence="1">
    <location>
        <begin position="31"/>
        <end position="53"/>
    </location>
</feature>
<dbReference type="KEGG" id="mlut:JET14_10560"/>
<keyword evidence="1" id="KW-0812">Transmembrane</keyword>
<gene>
    <name evidence="2" type="ORF">JET14_10560</name>
</gene>
<dbReference type="AlphaFoldDB" id="A0A7T7KJL3"/>
<keyword evidence="1" id="KW-1133">Transmembrane helix</keyword>
<name>A0A7T7KJL3_9HYPH</name>
<keyword evidence="1" id="KW-0472">Membrane</keyword>
<dbReference type="RefSeq" id="WP_200333410.1">
    <property type="nucleotide sequence ID" value="NZ_CP066786.1"/>
</dbReference>
<organism evidence="2 3">
    <name type="scientific">Martelella lutilitoris</name>
    <dbReference type="NCBI Taxonomy" id="2583532"/>
    <lineage>
        <taxon>Bacteria</taxon>
        <taxon>Pseudomonadati</taxon>
        <taxon>Pseudomonadota</taxon>
        <taxon>Alphaproteobacteria</taxon>
        <taxon>Hyphomicrobiales</taxon>
        <taxon>Aurantimonadaceae</taxon>
        <taxon>Martelella</taxon>
    </lineage>
</organism>
<dbReference type="Proteomes" id="UP000596083">
    <property type="component" value="Chromosome"/>
</dbReference>
<evidence type="ECO:0000256" key="1">
    <source>
        <dbReference type="SAM" id="Phobius"/>
    </source>
</evidence>
<proteinExistence type="predicted"/>
<evidence type="ECO:0000313" key="2">
    <source>
        <dbReference type="EMBL" id="QQM28805.1"/>
    </source>
</evidence>
<sequence length="72" mass="8107">MAPEREPTDQDRTITSEENAKQGTTVLRTRFARLVFIGGLVLIILLALSTMFYPWREDTDQQQASPAITAPE</sequence>